<evidence type="ECO:0000256" key="1">
    <source>
        <dbReference type="SAM" id="Phobius"/>
    </source>
</evidence>
<dbReference type="Proteomes" id="UP000759131">
    <property type="component" value="Unassembled WGS sequence"/>
</dbReference>
<reference evidence="3" key="1">
    <citation type="submission" date="2020-11" db="EMBL/GenBank/DDBJ databases">
        <authorList>
            <person name="Tran Van P."/>
        </authorList>
    </citation>
    <scope>NUCLEOTIDE SEQUENCE</scope>
</reference>
<sequence length="201" mass="23234">MRSGSDVNVYLFYRYDSFGSLTDPITQTTYYSNETSIISRSFISRSLIIKWQQCCADAMHCCEESLQYGVQRPGVCPRTWDGWSCWPDDVQPSHIMRQPCPKHIYWHQIVPPCRGYTTKECTSDGLWFNITDKEWSNYSMCARDDIYVGRIRYSIVTNVISMCTLIPALLIFSHYNALLGLLALPKRHRHGGRPLSHCCTI</sequence>
<dbReference type="AlphaFoldDB" id="A0A7R9KS48"/>
<dbReference type="PANTHER" id="PTHR45620:SF42">
    <property type="entry name" value="G-PROTEIN COUPLED RECEPTOR SEB-2"/>
    <property type="match status" value="1"/>
</dbReference>
<protein>
    <recommendedName>
        <fullName evidence="2">G-protein coupled receptors family 2 profile 1 domain-containing protein</fullName>
    </recommendedName>
</protein>
<feature type="domain" description="G-protein coupled receptors family 2 profile 1" evidence="2">
    <location>
        <begin position="61"/>
        <end position="145"/>
    </location>
</feature>
<dbReference type="Pfam" id="PF02793">
    <property type="entry name" value="HRM"/>
    <property type="match status" value="1"/>
</dbReference>
<gene>
    <name evidence="3" type="ORF">OSB1V03_LOCUS8803</name>
</gene>
<accession>A0A7R9KS48</accession>
<dbReference type="InterPro" id="IPR001879">
    <property type="entry name" value="GPCR_2_extracellular_dom"/>
</dbReference>
<evidence type="ECO:0000259" key="2">
    <source>
        <dbReference type="PROSITE" id="PS50227"/>
    </source>
</evidence>
<dbReference type="GO" id="GO:0005886">
    <property type="term" value="C:plasma membrane"/>
    <property type="evidence" value="ECO:0007669"/>
    <property type="project" value="TreeGrafter"/>
</dbReference>
<dbReference type="EMBL" id="CAJPIZ010005652">
    <property type="protein sequence ID" value="CAG2108811.1"/>
    <property type="molecule type" value="Genomic_DNA"/>
</dbReference>
<dbReference type="GO" id="GO:0007188">
    <property type="term" value="P:adenylate cyclase-modulating G protein-coupled receptor signaling pathway"/>
    <property type="evidence" value="ECO:0007669"/>
    <property type="project" value="TreeGrafter"/>
</dbReference>
<dbReference type="SMART" id="SM00008">
    <property type="entry name" value="HormR"/>
    <property type="match status" value="1"/>
</dbReference>
<dbReference type="InterPro" id="IPR036445">
    <property type="entry name" value="GPCR_2_extracell_dom_sf"/>
</dbReference>
<dbReference type="Gene3D" id="4.10.1240.10">
    <property type="entry name" value="GPCR, family 2, extracellular hormone receptor domain"/>
    <property type="match status" value="1"/>
</dbReference>
<dbReference type="GO" id="GO:0008528">
    <property type="term" value="F:G protein-coupled peptide receptor activity"/>
    <property type="evidence" value="ECO:0007669"/>
    <property type="project" value="TreeGrafter"/>
</dbReference>
<dbReference type="SUPFAM" id="SSF111418">
    <property type="entry name" value="Hormone receptor domain"/>
    <property type="match status" value="1"/>
</dbReference>
<dbReference type="PANTHER" id="PTHR45620">
    <property type="entry name" value="PDF RECEPTOR-LIKE PROTEIN-RELATED"/>
    <property type="match status" value="1"/>
</dbReference>
<dbReference type="InterPro" id="IPR050332">
    <property type="entry name" value="GPCR_2"/>
</dbReference>
<dbReference type="PROSITE" id="PS50227">
    <property type="entry name" value="G_PROTEIN_RECEP_F2_3"/>
    <property type="match status" value="1"/>
</dbReference>
<keyword evidence="4" id="KW-1185">Reference proteome</keyword>
<dbReference type="EMBL" id="OC860227">
    <property type="protein sequence ID" value="CAD7628381.1"/>
    <property type="molecule type" value="Genomic_DNA"/>
</dbReference>
<name>A0A7R9KS48_9ACAR</name>
<organism evidence="3">
    <name type="scientific">Medioppia subpectinata</name>
    <dbReference type="NCBI Taxonomy" id="1979941"/>
    <lineage>
        <taxon>Eukaryota</taxon>
        <taxon>Metazoa</taxon>
        <taxon>Ecdysozoa</taxon>
        <taxon>Arthropoda</taxon>
        <taxon>Chelicerata</taxon>
        <taxon>Arachnida</taxon>
        <taxon>Acari</taxon>
        <taxon>Acariformes</taxon>
        <taxon>Sarcoptiformes</taxon>
        <taxon>Oribatida</taxon>
        <taxon>Brachypylina</taxon>
        <taxon>Oppioidea</taxon>
        <taxon>Oppiidae</taxon>
        <taxon>Medioppia</taxon>
    </lineage>
</organism>
<proteinExistence type="predicted"/>
<keyword evidence="1" id="KW-0812">Transmembrane</keyword>
<feature type="transmembrane region" description="Helical" evidence="1">
    <location>
        <begin position="159"/>
        <end position="184"/>
    </location>
</feature>
<dbReference type="OrthoDB" id="16753at2759"/>
<keyword evidence="1" id="KW-1133">Transmembrane helix</keyword>
<evidence type="ECO:0000313" key="4">
    <source>
        <dbReference type="Proteomes" id="UP000759131"/>
    </source>
</evidence>
<evidence type="ECO:0000313" key="3">
    <source>
        <dbReference type="EMBL" id="CAD7628381.1"/>
    </source>
</evidence>
<keyword evidence="1" id="KW-0472">Membrane</keyword>